<sequence length="201" mass="23324">MTNSEILEGYLNEARDKVDTYELMELNEVERVLGTENFMKLYEVIEDHLTIEERLHVYGSLDKLLNANKSNFVEYEEGTVYRKYSPIDEKTDFYSSVLSDSIGQAIEDIRYNLKNTGETVVMSSIIEYIVLGSDLSEESSAYSTEVVKYLRENKNNLSKMLDNLKVIDDNVENGYYLDINFNKEEEPNDGEMLEILKLINF</sequence>
<proteinExistence type="predicted"/>
<dbReference type="Proteomes" id="UP000241797">
    <property type="component" value="Segment"/>
</dbReference>
<accession>A0A2P1MXW6</accession>
<dbReference type="RefSeq" id="YP_009799680.1">
    <property type="nucleotide sequence ID" value="NC_047945.1"/>
</dbReference>
<dbReference type="GeneID" id="54990169"/>
<dbReference type="KEGG" id="vg:54990169"/>
<protein>
    <submittedName>
        <fullName evidence="1">Uncharacterized protein</fullName>
    </submittedName>
</protein>
<keyword evidence="2" id="KW-1185">Reference proteome</keyword>
<evidence type="ECO:0000313" key="2">
    <source>
        <dbReference type="Proteomes" id="UP000241797"/>
    </source>
</evidence>
<reference evidence="1 2" key="1">
    <citation type="submission" date="2018-03" db="EMBL/GenBank/DDBJ databases">
        <title>Isolation, the biological characteristics and genomics of two new strains of lysate Staphylococcus aureus phage.</title>
        <authorList>
            <person name="Jin X."/>
            <person name="Zhang C."/>
        </authorList>
    </citation>
    <scope>NUCLEOTIDE SEQUENCE [LARGE SCALE GENOMIC DNA]</scope>
</reference>
<organism evidence="1 2">
    <name type="scientific">Staphylococcus phage phiSA_BS1</name>
    <dbReference type="NCBI Taxonomy" id="2126734"/>
    <lineage>
        <taxon>Viruses</taxon>
        <taxon>Duplodnaviria</taxon>
        <taxon>Heunggongvirae</taxon>
        <taxon>Uroviricota</taxon>
        <taxon>Caudoviricetes</taxon>
        <taxon>Herelleviridae</taxon>
        <taxon>Twortvirinae</taxon>
        <taxon>Baoshanvirus</taxon>
        <taxon>Baoshanvirus BS1</taxon>
    </lineage>
</organism>
<dbReference type="EMBL" id="MH078572">
    <property type="protein sequence ID" value="AVP40413.1"/>
    <property type="molecule type" value="Genomic_DNA"/>
</dbReference>
<evidence type="ECO:0000313" key="1">
    <source>
        <dbReference type="EMBL" id="AVP40413.1"/>
    </source>
</evidence>
<name>A0A2P1MXW6_9CAUD</name>